<keyword evidence="1" id="KW-0472">Membrane</keyword>
<keyword evidence="1" id="KW-0812">Transmembrane</keyword>
<evidence type="ECO:0000313" key="4">
    <source>
        <dbReference type="Proteomes" id="UP000282211"/>
    </source>
</evidence>
<name>A0A420WDC9_9PROT</name>
<dbReference type="InterPro" id="IPR009683">
    <property type="entry name" value="Extensin-like_C"/>
</dbReference>
<dbReference type="InParanoid" id="A0A420WDC9"/>
<evidence type="ECO:0000256" key="1">
    <source>
        <dbReference type="SAM" id="Phobius"/>
    </source>
</evidence>
<organism evidence="3 4">
    <name type="scientific">Litorimonas taeanensis</name>
    <dbReference type="NCBI Taxonomy" id="568099"/>
    <lineage>
        <taxon>Bacteria</taxon>
        <taxon>Pseudomonadati</taxon>
        <taxon>Pseudomonadota</taxon>
        <taxon>Alphaproteobacteria</taxon>
        <taxon>Maricaulales</taxon>
        <taxon>Robiginitomaculaceae</taxon>
    </lineage>
</organism>
<keyword evidence="1" id="KW-1133">Transmembrane helix</keyword>
<dbReference type="Pfam" id="PF06904">
    <property type="entry name" value="Extensin-like_C"/>
    <property type="match status" value="1"/>
</dbReference>
<keyword evidence="4" id="KW-1185">Reference proteome</keyword>
<dbReference type="OrthoDB" id="9809788at2"/>
<gene>
    <name evidence="3" type="ORF">DES40_1772</name>
</gene>
<dbReference type="EMBL" id="RBII01000002">
    <property type="protein sequence ID" value="RKQ68996.1"/>
    <property type="molecule type" value="Genomic_DNA"/>
</dbReference>
<dbReference type="RefSeq" id="WP_121100911.1">
    <property type="nucleotide sequence ID" value="NZ_RBII01000002.1"/>
</dbReference>
<feature type="transmembrane region" description="Helical" evidence="1">
    <location>
        <begin position="7"/>
        <end position="24"/>
    </location>
</feature>
<protein>
    <submittedName>
        <fullName evidence="3">Extensin-like protein</fullName>
    </submittedName>
</protein>
<reference evidence="3 4" key="1">
    <citation type="submission" date="2018-10" db="EMBL/GenBank/DDBJ databases">
        <title>Genomic Encyclopedia of Type Strains, Phase IV (KMG-IV): sequencing the most valuable type-strain genomes for metagenomic binning, comparative biology and taxonomic classification.</title>
        <authorList>
            <person name="Goeker M."/>
        </authorList>
    </citation>
    <scope>NUCLEOTIDE SEQUENCE [LARGE SCALE GENOMIC DNA]</scope>
    <source>
        <strain evidence="3 4">DSM 22008</strain>
    </source>
</reference>
<accession>A0A420WDC9</accession>
<evidence type="ECO:0000259" key="2">
    <source>
        <dbReference type="Pfam" id="PF06904"/>
    </source>
</evidence>
<comment type="caution">
    <text evidence="3">The sequence shown here is derived from an EMBL/GenBank/DDBJ whole genome shotgun (WGS) entry which is preliminary data.</text>
</comment>
<evidence type="ECO:0000313" key="3">
    <source>
        <dbReference type="EMBL" id="RKQ68996.1"/>
    </source>
</evidence>
<proteinExistence type="predicted"/>
<dbReference type="AlphaFoldDB" id="A0A420WDC9"/>
<sequence>MIRWKGPVIWIGVALLFMGSFYLVNRYVPPQHLGWKRLDTSRPLGLATKAQILRLSLSSSASCMDMARDTIGFESIPADPKPSPEKGNGAGVCGFDIGRVVYGQDDISLTPGEANMQCPLSIGAYLWSREIDQIAQERYGYGLAKIHHIGTYSCRRQNGNSSGLWSEHAFANAWDVSGFELENGHLVTVLAHWDTVDQDAAFLRDIREAACKIFRVTLSPDYNAAHRDHFHVDMGPSSTCR</sequence>
<dbReference type="Proteomes" id="UP000282211">
    <property type="component" value="Unassembled WGS sequence"/>
</dbReference>
<feature type="domain" description="Extensin-like C-terminal" evidence="2">
    <location>
        <begin position="81"/>
        <end position="241"/>
    </location>
</feature>